<keyword evidence="2" id="KW-0732">Signal</keyword>
<gene>
    <name evidence="3" type="ORF">F5X71_00620</name>
</gene>
<name>A0A6G9XJE3_NOCBR</name>
<organism evidence="3 4">
    <name type="scientific">Nocardia brasiliensis</name>
    <dbReference type="NCBI Taxonomy" id="37326"/>
    <lineage>
        <taxon>Bacteria</taxon>
        <taxon>Bacillati</taxon>
        <taxon>Actinomycetota</taxon>
        <taxon>Actinomycetes</taxon>
        <taxon>Mycobacteriales</taxon>
        <taxon>Nocardiaceae</taxon>
        <taxon>Nocardia</taxon>
    </lineage>
</organism>
<feature type="signal peptide" evidence="2">
    <location>
        <begin position="1"/>
        <end position="31"/>
    </location>
</feature>
<sequence length="113" mass="11511">MLSSTSTPLRRRIARVAVTGALLALPLGALAANAVAQTPEPGAIPLAQPAQDGAEISAPPRRWLPGGDQGGPRVEHRNGPGRHGPGDGPRIYKNEPGPRALHVRPPSGSAGSS</sequence>
<proteinExistence type="predicted"/>
<dbReference type="RefSeq" id="WP_167460189.1">
    <property type="nucleotide sequence ID" value="NZ_CP046171.1"/>
</dbReference>
<feature type="region of interest" description="Disordered" evidence="1">
    <location>
        <begin position="41"/>
        <end position="113"/>
    </location>
</feature>
<reference evidence="3 4" key="1">
    <citation type="journal article" date="2019" name="ACS Chem. Biol.">
        <title>Identification and Mobilization of a Cryptic Antibiotic Biosynthesis Gene Locus from a Human-Pathogenic Nocardia Isolate.</title>
        <authorList>
            <person name="Herisse M."/>
            <person name="Ishida K."/>
            <person name="Porter J.L."/>
            <person name="Howden B."/>
            <person name="Hertweck C."/>
            <person name="Stinear T.P."/>
            <person name="Pidot S.J."/>
        </authorList>
    </citation>
    <scope>NUCLEOTIDE SEQUENCE [LARGE SCALE GENOMIC DNA]</scope>
    <source>
        <strain evidence="3 4">AUSMDU00024985</strain>
    </source>
</reference>
<dbReference type="Proteomes" id="UP000501705">
    <property type="component" value="Chromosome"/>
</dbReference>
<evidence type="ECO:0000256" key="2">
    <source>
        <dbReference type="SAM" id="SignalP"/>
    </source>
</evidence>
<protein>
    <submittedName>
        <fullName evidence="3">Uncharacterized protein</fullName>
    </submittedName>
</protein>
<feature type="chain" id="PRO_5026203954" evidence="2">
    <location>
        <begin position="32"/>
        <end position="113"/>
    </location>
</feature>
<accession>A0A6G9XJE3</accession>
<dbReference type="AlphaFoldDB" id="A0A6G9XJE3"/>
<dbReference type="EMBL" id="CP046171">
    <property type="protein sequence ID" value="QIS01032.1"/>
    <property type="molecule type" value="Genomic_DNA"/>
</dbReference>
<evidence type="ECO:0000313" key="3">
    <source>
        <dbReference type="EMBL" id="QIS01032.1"/>
    </source>
</evidence>
<evidence type="ECO:0000313" key="4">
    <source>
        <dbReference type="Proteomes" id="UP000501705"/>
    </source>
</evidence>
<evidence type="ECO:0000256" key="1">
    <source>
        <dbReference type="SAM" id="MobiDB-lite"/>
    </source>
</evidence>